<evidence type="ECO:0000259" key="3">
    <source>
        <dbReference type="Pfam" id="PF22339"/>
    </source>
</evidence>
<evidence type="ECO:0000259" key="1">
    <source>
        <dbReference type="Pfam" id="PF14540"/>
    </source>
</evidence>
<evidence type="ECO:0008006" key="6">
    <source>
        <dbReference type="Google" id="ProtNLM"/>
    </source>
</evidence>
<dbReference type="Gene3D" id="3.30.460.10">
    <property type="entry name" value="Beta Polymerase, domain 2"/>
    <property type="match status" value="1"/>
</dbReference>
<dbReference type="Pfam" id="PF18576">
    <property type="entry name" value="HTH_52"/>
    <property type="match status" value="1"/>
</dbReference>
<dbReference type="AlphaFoldDB" id="A0A653IGG4"/>
<accession>A0A653IGG4</accession>
<dbReference type="InterPro" id="IPR041143">
    <property type="entry name" value="YgxA_HTH"/>
</dbReference>
<dbReference type="InterPro" id="IPR029348">
    <property type="entry name" value="NTF-like"/>
</dbReference>
<evidence type="ECO:0000313" key="4">
    <source>
        <dbReference type="EMBL" id="VWX38129.1"/>
    </source>
</evidence>
<feature type="domain" description="YgxA-like substrate binding" evidence="3">
    <location>
        <begin position="120"/>
        <end position="218"/>
    </location>
</feature>
<sequence length="289" mass="34066">MEQVTRTIYSEYAAYQETQGIIAVEKQQPKDSLTDQFDILLLVVTRDSSIEWTIKHYRLDTLKVSLHVVHEDVLSRWIVLNANRRAVHWISEGTIIFERNDYLTDMKKRLLNFPEAERCLQMSLSFAKLLRRFQDGRNLFSRGNYYDAYTHVHHALHHLARLSVLEKGAHPEIVVWEQARMDDPEVYKLYQQLLLSEETLELRIHLALIGLEHLLQSKVLSGGKYLFEVMRERSIPWTMYELMENERLQELKVDLGSLVDFFMRKGLIRISYRQTKGTGVELVTYEPVV</sequence>
<name>A0A653IGG4_9BACL</name>
<feature type="domain" description="YgxA-like helix-turn-helix" evidence="2">
    <location>
        <begin position="224"/>
        <end position="286"/>
    </location>
</feature>
<dbReference type="InterPro" id="IPR043519">
    <property type="entry name" value="NT_sf"/>
</dbReference>
<dbReference type="InterPro" id="IPR036388">
    <property type="entry name" value="WH-like_DNA-bd_sf"/>
</dbReference>
<reference evidence="4 5" key="1">
    <citation type="submission" date="2019-10" db="EMBL/GenBank/DDBJ databases">
        <authorList>
            <person name="Karimi E."/>
        </authorList>
    </citation>
    <scope>NUCLEOTIDE SEQUENCE [LARGE SCALE GENOMIC DNA]</scope>
    <source>
        <strain evidence="4">Exiguobacterium sp. 9Y</strain>
    </source>
</reference>
<feature type="domain" description="Nucleotidyltransferase-like" evidence="1">
    <location>
        <begin position="1"/>
        <end position="118"/>
    </location>
</feature>
<evidence type="ECO:0000259" key="2">
    <source>
        <dbReference type="Pfam" id="PF18576"/>
    </source>
</evidence>
<dbReference type="Gene3D" id="1.20.120.330">
    <property type="entry name" value="Nucleotidyltransferases domain 2"/>
    <property type="match status" value="1"/>
</dbReference>
<dbReference type="Pfam" id="PF22339">
    <property type="entry name" value="YgxA-like_sub_bind"/>
    <property type="match status" value="1"/>
</dbReference>
<dbReference type="EMBL" id="CABWKQ010000031">
    <property type="protein sequence ID" value="VWX38129.1"/>
    <property type="molecule type" value="Genomic_DNA"/>
</dbReference>
<dbReference type="RefSeq" id="WP_159173883.1">
    <property type="nucleotide sequence ID" value="NZ_LR732312.1"/>
</dbReference>
<organism evidence="4 5">
    <name type="scientific">Exiguobacterium oxidotolerans</name>
    <dbReference type="NCBI Taxonomy" id="223958"/>
    <lineage>
        <taxon>Bacteria</taxon>
        <taxon>Bacillati</taxon>
        <taxon>Bacillota</taxon>
        <taxon>Bacilli</taxon>
        <taxon>Bacillales</taxon>
        <taxon>Bacillales Family XII. Incertae Sedis</taxon>
        <taxon>Exiguobacterium</taxon>
    </lineage>
</organism>
<dbReference type="Proteomes" id="UP000439752">
    <property type="component" value="Unassembled WGS sequence"/>
</dbReference>
<dbReference type="Pfam" id="PF14540">
    <property type="entry name" value="NTF-like"/>
    <property type="match status" value="1"/>
</dbReference>
<gene>
    <name evidence="4" type="primary">ygxA</name>
    <name evidence="4" type="ORF">EXIGUO9Y_370001</name>
</gene>
<proteinExistence type="predicted"/>
<keyword evidence="5" id="KW-1185">Reference proteome</keyword>
<evidence type="ECO:0000313" key="5">
    <source>
        <dbReference type="Proteomes" id="UP000439752"/>
    </source>
</evidence>
<dbReference type="Gene3D" id="1.10.10.10">
    <property type="entry name" value="Winged helix-like DNA-binding domain superfamily/Winged helix DNA-binding domain"/>
    <property type="match status" value="1"/>
</dbReference>
<protein>
    <recommendedName>
        <fullName evidence="6">Nucleotidyltransferase-like domain-containing protein</fullName>
    </recommendedName>
</protein>
<dbReference type="InterPro" id="IPR054515">
    <property type="entry name" value="YgxA-like_substrate-bd"/>
</dbReference>